<reference evidence="2 3" key="1">
    <citation type="submission" date="2016-08" db="EMBL/GenBank/DDBJ databases">
        <authorList>
            <person name="Seilhamer J.J."/>
        </authorList>
    </citation>
    <scope>NUCLEOTIDE SEQUENCE [LARGE SCALE GENOMIC DNA]</scope>
    <source>
        <strain evidence="2 3">ANC 4874</strain>
    </source>
</reference>
<name>A0A1C4GTT8_9GAMM</name>
<feature type="domain" description="DUF1653" evidence="1">
    <location>
        <begin position="6"/>
        <end position="67"/>
    </location>
</feature>
<evidence type="ECO:0000313" key="3">
    <source>
        <dbReference type="Proteomes" id="UP000243661"/>
    </source>
</evidence>
<proteinExistence type="predicted"/>
<dbReference type="EMBL" id="FMBK01000005">
    <property type="protein sequence ID" value="SCC71582.1"/>
    <property type="molecule type" value="Genomic_DNA"/>
</dbReference>
<accession>A0A1C4GTT8</accession>
<dbReference type="OrthoDB" id="371169at2"/>
<dbReference type="InterPro" id="IPR023387">
    <property type="entry name" value="DUF1653-like_dom"/>
</dbReference>
<dbReference type="AlphaFoldDB" id="A0A1C4GTT8"/>
<dbReference type="Proteomes" id="UP000243661">
    <property type="component" value="Unassembled WGS sequence"/>
</dbReference>
<dbReference type="Pfam" id="PF07866">
    <property type="entry name" value="DUF1653"/>
    <property type="match status" value="1"/>
</dbReference>
<dbReference type="InterPro" id="IPR037135">
    <property type="entry name" value="DUF1653-like_dom_sf"/>
</dbReference>
<dbReference type="RefSeq" id="WP_053578104.1">
    <property type="nucleotide sequence ID" value="NZ_FMBK01000005.1"/>
</dbReference>
<dbReference type="Gene3D" id="2.30.30.320">
    <property type="entry name" value="DUF1653-like domain"/>
    <property type="match status" value="1"/>
</dbReference>
<sequence length="73" mass="8657">MTLKAGIYQHYKGNLYQVFHVATHSETAEKLVVYQCLYGDYSIWVRPLEMFQETVTLENNQIFPRFKLIQEIA</sequence>
<protein>
    <recommendedName>
        <fullName evidence="1">DUF1653 domain-containing protein</fullName>
    </recommendedName>
</protein>
<evidence type="ECO:0000259" key="1">
    <source>
        <dbReference type="Pfam" id="PF07866"/>
    </source>
</evidence>
<organism evidence="2 3">
    <name type="scientific">Acinetobacter albensis</name>
    <dbReference type="NCBI Taxonomy" id="1673609"/>
    <lineage>
        <taxon>Bacteria</taxon>
        <taxon>Pseudomonadati</taxon>
        <taxon>Pseudomonadota</taxon>
        <taxon>Gammaproteobacteria</taxon>
        <taxon>Moraxellales</taxon>
        <taxon>Moraxellaceae</taxon>
        <taxon>Acinetobacter</taxon>
    </lineage>
</organism>
<evidence type="ECO:0000313" key="2">
    <source>
        <dbReference type="EMBL" id="SCC71582.1"/>
    </source>
</evidence>
<gene>
    <name evidence="2" type="ORF">GA0116959_1051</name>
</gene>